<organism evidence="2 3">
    <name type="scientific">Paracoccus aurantius</name>
    <dbReference type="NCBI Taxonomy" id="3073814"/>
    <lineage>
        <taxon>Bacteria</taxon>
        <taxon>Pseudomonadati</taxon>
        <taxon>Pseudomonadota</taxon>
        <taxon>Alphaproteobacteria</taxon>
        <taxon>Rhodobacterales</taxon>
        <taxon>Paracoccaceae</taxon>
        <taxon>Paracoccus</taxon>
    </lineage>
</organism>
<dbReference type="RefSeq" id="WP_311160137.1">
    <property type="nucleotide sequence ID" value="NZ_JAVQLW010000001.1"/>
</dbReference>
<reference evidence="3" key="1">
    <citation type="submission" date="2023-07" db="EMBL/GenBank/DDBJ databases">
        <title>Paracoccus sp. MBLB3053 whole genome sequence.</title>
        <authorList>
            <person name="Hwang C.Y."/>
            <person name="Cho E.-S."/>
            <person name="Seo M.-J."/>
        </authorList>
    </citation>
    <scope>NUCLEOTIDE SEQUENCE [LARGE SCALE GENOMIC DNA]</scope>
    <source>
        <strain evidence="3">MBLB3053</strain>
    </source>
</reference>
<keyword evidence="3" id="KW-1185">Reference proteome</keyword>
<evidence type="ECO:0008006" key="4">
    <source>
        <dbReference type="Google" id="ProtNLM"/>
    </source>
</evidence>
<accession>A0ABU2HSE5</accession>
<name>A0ABU2HSE5_9RHOB</name>
<feature type="coiled-coil region" evidence="1">
    <location>
        <begin position="51"/>
        <end position="78"/>
    </location>
</feature>
<dbReference type="EMBL" id="JAVQLW010000001">
    <property type="protein sequence ID" value="MDS9467961.1"/>
    <property type="molecule type" value="Genomic_DNA"/>
</dbReference>
<proteinExistence type="predicted"/>
<keyword evidence="1" id="KW-0175">Coiled coil</keyword>
<sequence>MTEAPWEARDRAKAAGSLPVPAKTPYLTIKRHEASRNAMMEAMALLIKDERALHATQLAEMQRQMDGLKAQISDLGTALKQTAAHAPDALYLSATTARLKALKTGMSSYAVSFMRHRASVDGPAGAVLTAAVKGGRSRAQH</sequence>
<evidence type="ECO:0000313" key="2">
    <source>
        <dbReference type="EMBL" id="MDS9467961.1"/>
    </source>
</evidence>
<evidence type="ECO:0000256" key="1">
    <source>
        <dbReference type="SAM" id="Coils"/>
    </source>
</evidence>
<protein>
    <recommendedName>
        <fullName evidence="4">Periplasmic heavy metal sensor</fullName>
    </recommendedName>
</protein>
<dbReference type="Proteomes" id="UP001269144">
    <property type="component" value="Unassembled WGS sequence"/>
</dbReference>
<evidence type="ECO:0000313" key="3">
    <source>
        <dbReference type="Proteomes" id="UP001269144"/>
    </source>
</evidence>
<comment type="caution">
    <text evidence="2">The sequence shown here is derived from an EMBL/GenBank/DDBJ whole genome shotgun (WGS) entry which is preliminary data.</text>
</comment>
<gene>
    <name evidence="2" type="ORF">RGQ15_10330</name>
</gene>